<dbReference type="SUPFAM" id="SSF53738">
    <property type="entry name" value="Phosphoglucomutase, first 3 domains"/>
    <property type="match status" value="3"/>
</dbReference>
<evidence type="ECO:0000259" key="10">
    <source>
        <dbReference type="Pfam" id="PF02880"/>
    </source>
</evidence>
<dbReference type="PANTHER" id="PTHR43771">
    <property type="entry name" value="PHOSPHOMANNOMUTASE"/>
    <property type="match status" value="1"/>
</dbReference>
<evidence type="ECO:0000256" key="4">
    <source>
        <dbReference type="ARBA" id="ARBA00022723"/>
    </source>
</evidence>
<feature type="domain" description="Alpha-D-phosphohexomutase alpha/beta/alpha" evidence="9">
    <location>
        <begin position="101"/>
        <end position="198"/>
    </location>
</feature>
<accession>A0A382AFE6</accession>
<keyword evidence="3" id="KW-0597">Phosphoprotein</keyword>
<dbReference type="InterPro" id="IPR016066">
    <property type="entry name" value="A-D-PHexomutase_CS"/>
</dbReference>
<evidence type="ECO:0000313" key="11">
    <source>
        <dbReference type="EMBL" id="SVB00011.1"/>
    </source>
</evidence>
<dbReference type="PANTHER" id="PTHR43771:SF2">
    <property type="entry name" value="PHOSPHOMANNOMUTASE_PHOSPHOGLUCOMUTASE"/>
    <property type="match status" value="1"/>
</dbReference>
<dbReference type="PRINTS" id="PR00509">
    <property type="entry name" value="PGMPMM"/>
</dbReference>
<comment type="similarity">
    <text evidence="2">Belongs to the phosphohexose mutase family.</text>
</comment>
<dbReference type="CDD" id="cd03089">
    <property type="entry name" value="PMM_PGM"/>
    <property type="match status" value="1"/>
</dbReference>
<evidence type="ECO:0000256" key="2">
    <source>
        <dbReference type="ARBA" id="ARBA00010231"/>
    </source>
</evidence>
<dbReference type="InterPro" id="IPR016055">
    <property type="entry name" value="A-D-PHexomutase_a/b/a-I/II/III"/>
</dbReference>
<name>A0A382AFE6_9ZZZZ</name>
<evidence type="ECO:0000256" key="5">
    <source>
        <dbReference type="ARBA" id="ARBA00022842"/>
    </source>
</evidence>
<sequence>MTSPSLHNALCAGLLESGANVFSIGLCPTPMAYFAHYHLKTDAAVMVTGSHNPPEYNGFKMVLNKHSFFADEIQNLQLLTTLKNISTGQGTLNNIDIRNEYVKNNLKNIKFNKKMKIAWDIANGSMGTVIDSFTNQLSSVEHIVINKEVDGTFPNHHPDPTVPKNMEQLVKTVVSNSCDIGLGFDGDGDRLGVVDNKGNIIWADQYMLLLAKEISNLYENPKIIMDVKSSKVFFDEVKKFNCEPIMFKTGHSPIKEKMKEVKSPLSGEMSGHICYGDDFFGYDDAMYVGLRLLRILSNEEISLNELIGLYPKTTATPETRVDVEEIRKFEIINEIKNRLKDIKGKIIDIDGIRVENDKGWFLIRASNTQNQLTCRAESLNKDDLSDLINLIENQLKLSGVEFKFNL</sequence>
<comment type="cofactor">
    <cofactor evidence="1">
        <name>Mg(2+)</name>
        <dbReference type="ChEBI" id="CHEBI:18420"/>
    </cofactor>
</comment>
<feature type="domain" description="Alpha-D-phosphohexomutase alpha/beta/alpha" evidence="8">
    <location>
        <begin position="2"/>
        <end position="72"/>
    </location>
</feature>
<dbReference type="Pfam" id="PF02878">
    <property type="entry name" value="PGM_PMM_I"/>
    <property type="match status" value="1"/>
</dbReference>
<evidence type="ECO:0000259" key="7">
    <source>
        <dbReference type="Pfam" id="PF00408"/>
    </source>
</evidence>
<gene>
    <name evidence="11" type="ORF">METZ01_LOCUS152865</name>
</gene>
<dbReference type="InterPro" id="IPR005843">
    <property type="entry name" value="A-D-PHexomutase_C"/>
</dbReference>
<dbReference type="Pfam" id="PF00408">
    <property type="entry name" value="PGM_PMM_IV"/>
    <property type="match status" value="1"/>
</dbReference>
<proteinExistence type="inferred from homology"/>
<keyword evidence="4" id="KW-0479">Metal-binding</keyword>
<reference evidence="11" key="1">
    <citation type="submission" date="2018-05" db="EMBL/GenBank/DDBJ databases">
        <authorList>
            <person name="Lanie J.A."/>
            <person name="Ng W.-L."/>
            <person name="Kazmierczak K.M."/>
            <person name="Andrzejewski T.M."/>
            <person name="Davidsen T.M."/>
            <person name="Wayne K.J."/>
            <person name="Tettelin H."/>
            <person name="Glass J.I."/>
            <person name="Rusch D."/>
            <person name="Podicherti R."/>
            <person name="Tsui H.-C.T."/>
            <person name="Winkler M.E."/>
        </authorList>
    </citation>
    <scope>NUCLEOTIDE SEQUENCE</scope>
</reference>
<dbReference type="Pfam" id="PF02880">
    <property type="entry name" value="PGM_PMM_III"/>
    <property type="match status" value="1"/>
</dbReference>
<evidence type="ECO:0008006" key="12">
    <source>
        <dbReference type="Google" id="ProtNLM"/>
    </source>
</evidence>
<protein>
    <recommendedName>
        <fullName evidence="12">Phosphomannomutase</fullName>
    </recommendedName>
</protein>
<feature type="domain" description="Alpha-D-phosphohexomutase alpha/beta/alpha" evidence="10">
    <location>
        <begin position="203"/>
        <end position="311"/>
    </location>
</feature>
<dbReference type="Gene3D" id="3.30.310.50">
    <property type="entry name" value="Alpha-D-phosphohexomutase, C-terminal domain"/>
    <property type="match status" value="1"/>
</dbReference>
<feature type="domain" description="Alpha-D-phosphohexomutase C-terminal" evidence="7">
    <location>
        <begin position="318"/>
        <end position="387"/>
    </location>
</feature>
<dbReference type="InterPro" id="IPR036900">
    <property type="entry name" value="A-D-PHexomutase_C_sf"/>
</dbReference>
<dbReference type="Pfam" id="PF02879">
    <property type="entry name" value="PGM_PMM_II"/>
    <property type="match status" value="1"/>
</dbReference>
<evidence type="ECO:0000259" key="8">
    <source>
        <dbReference type="Pfam" id="PF02878"/>
    </source>
</evidence>
<keyword evidence="6" id="KW-0413">Isomerase</keyword>
<dbReference type="AlphaFoldDB" id="A0A382AFE6"/>
<dbReference type="SUPFAM" id="SSF55957">
    <property type="entry name" value="Phosphoglucomutase, C-terminal domain"/>
    <property type="match status" value="1"/>
</dbReference>
<evidence type="ECO:0000259" key="9">
    <source>
        <dbReference type="Pfam" id="PF02879"/>
    </source>
</evidence>
<dbReference type="InterPro" id="IPR005846">
    <property type="entry name" value="A-D-PHexomutase_a/b/a-III"/>
</dbReference>
<dbReference type="InterPro" id="IPR005845">
    <property type="entry name" value="A-D-PHexomutase_a/b/a-II"/>
</dbReference>
<dbReference type="EMBL" id="UINC01025086">
    <property type="protein sequence ID" value="SVB00011.1"/>
    <property type="molecule type" value="Genomic_DNA"/>
</dbReference>
<evidence type="ECO:0000256" key="6">
    <source>
        <dbReference type="ARBA" id="ARBA00023235"/>
    </source>
</evidence>
<evidence type="ECO:0000256" key="1">
    <source>
        <dbReference type="ARBA" id="ARBA00001946"/>
    </source>
</evidence>
<dbReference type="GO" id="GO:0016868">
    <property type="term" value="F:intramolecular phosphotransferase activity"/>
    <property type="evidence" value="ECO:0007669"/>
    <property type="project" value="InterPro"/>
</dbReference>
<dbReference type="InterPro" id="IPR005844">
    <property type="entry name" value="A-D-PHexomutase_a/b/a-I"/>
</dbReference>
<dbReference type="PROSITE" id="PS00710">
    <property type="entry name" value="PGM_PMM"/>
    <property type="match status" value="1"/>
</dbReference>
<keyword evidence="5" id="KW-0460">Magnesium</keyword>
<dbReference type="Gene3D" id="3.40.120.10">
    <property type="entry name" value="Alpha-D-Glucose-1,6-Bisphosphate, subunit A, domain 3"/>
    <property type="match status" value="3"/>
</dbReference>
<evidence type="ECO:0000256" key="3">
    <source>
        <dbReference type="ARBA" id="ARBA00022553"/>
    </source>
</evidence>
<dbReference type="GO" id="GO:0005975">
    <property type="term" value="P:carbohydrate metabolic process"/>
    <property type="evidence" value="ECO:0007669"/>
    <property type="project" value="InterPro"/>
</dbReference>
<dbReference type="InterPro" id="IPR005841">
    <property type="entry name" value="Alpha-D-phosphohexomutase_SF"/>
</dbReference>
<organism evidence="11">
    <name type="scientific">marine metagenome</name>
    <dbReference type="NCBI Taxonomy" id="408172"/>
    <lineage>
        <taxon>unclassified sequences</taxon>
        <taxon>metagenomes</taxon>
        <taxon>ecological metagenomes</taxon>
    </lineage>
</organism>
<dbReference type="GO" id="GO:0000287">
    <property type="term" value="F:magnesium ion binding"/>
    <property type="evidence" value="ECO:0007669"/>
    <property type="project" value="InterPro"/>
</dbReference>